<comment type="caution">
    <text evidence="3">The sequence shown here is derived from an EMBL/GenBank/DDBJ whole genome shotgun (WGS) entry which is preliminary data.</text>
</comment>
<evidence type="ECO:0000256" key="2">
    <source>
        <dbReference type="SAM" id="MobiDB-lite"/>
    </source>
</evidence>
<keyword evidence="1" id="KW-0175">Coiled coil</keyword>
<keyword evidence="4" id="KW-1185">Reference proteome</keyword>
<accession>A0A8T2U4Y0</accession>
<evidence type="ECO:0000313" key="4">
    <source>
        <dbReference type="Proteomes" id="UP000825935"/>
    </source>
</evidence>
<protein>
    <submittedName>
        <fullName evidence="3">Uncharacterized protein</fullName>
    </submittedName>
</protein>
<dbReference type="EMBL" id="CM035414">
    <property type="protein sequence ID" value="KAH7430382.1"/>
    <property type="molecule type" value="Genomic_DNA"/>
</dbReference>
<feature type="compositionally biased region" description="Low complexity" evidence="2">
    <location>
        <begin position="158"/>
        <end position="173"/>
    </location>
</feature>
<proteinExistence type="predicted"/>
<sequence>MIDGFRIGGVERKKGNVSMEESLNGRAVDQRYEALAEIDGSSEVLKLKMDAMTLAVMSKDAEIAALQAAVREGRERERSLQMEMAALQSRLENAVIAEERLAAQIAELEAEAFQRARSHKVQFDKLQIELHNKEKKLDEALGQLSLFGGNAAAKAEASRATPRSSPSRYPRSPIRVPQNAVVKLAASWWPWAQKLRSSSAAATRHTMPKRFLPAMSSPATSP</sequence>
<reference evidence="3" key="1">
    <citation type="submission" date="2021-08" db="EMBL/GenBank/DDBJ databases">
        <title>WGS assembly of Ceratopteris richardii.</title>
        <authorList>
            <person name="Marchant D.B."/>
            <person name="Chen G."/>
            <person name="Jenkins J."/>
            <person name="Shu S."/>
            <person name="Leebens-Mack J."/>
            <person name="Grimwood J."/>
            <person name="Schmutz J."/>
            <person name="Soltis P."/>
            <person name="Soltis D."/>
            <person name="Chen Z.-H."/>
        </authorList>
    </citation>
    <scope>NUCLEOTIDE SEQUENCE</scope>
    <source>
        <strain evidence="3">Whitten #5841</strain>
        <tissue evidence="3">Leaf</tissue>
    </source>
</reference>
<evidence type="ECO:0000313" key="3">
    <source>
        <dbReference type="EMBL" id="KAH7430382.1"/>
    </source>
</evidence>
<feature type="coiled-coil region" evidence="1">
    <location>
        <begin position="91"/>
        <end position="143"/>
    </location>
</feature>
<organism evidence="3 4">
    <name type="scientific">Ceratopteris richardii</name>
    <name type="common">Triangle waterfern</name>
    <dbReference type="NCBI Taxonomy" id="49495"/>
    <lineage>
        <taxon>Eukaryota</taxon>
        <taxon>Viridiplantae</taxon>
        <taxon>Streptophyta</taxon>
        <taxon>Embryophyta</taxon>
        <taxon>Tracheophyta</taxon>
        <taxon>Polypodiopsida</taxon>
        <taxon>Polypodiidae</taxon>
        <taxon>Polypodiales</taxon>
        <taxon>Pteridineae</taxon>
        <taxon>Pteridaceae</taxon>
        <taxon>Parkerioideae</taxon>
        <taxon>Ceratopteris</taxon>
    </lineage>
</organism>
<gene>
    <name evidence="3" type="ORF">KP509_09G096400</name>
</gene>
<evidence type="ECO:0000256" key="1">
    <source>
        <dbReference type="SAM" id="Coils"/>
    </source>
</evidence>
<dbReference type="AlphaFoldDB" id="A0A8T2U4Y0"/>
<feature type="region of interest" description="Disordered" evidence="2">
    <location>
        <begin position="199"/>
        <end position="222"/>
    </location>
</feature>
<name>A0A8T2U4Y0_CERRI</name>
<dbReference type="Proteomes" id="UP000825935">
    <property type="component" value="Chromosome 9"/>
</dbReference>
<feature type="region of interest" description="Disordered" evidence="2">
    <location>
        <begin position="153"/>
        <end position="173"/>
    </location>
</feature>